<dbReference type="InterPro" id="IPR046346">
    <property type="entry name" value="Aminoacid_DH-like_N_sf"/>
</dbReference>
<evidence type="ECO:0000256" key="8">
    <source>
        <dbReference type="ARBA" id="ARBA00023268"/>
    </source>
</evidence>
<dbReference type="Proteomes" id="UP000177480">
    <property type="component" value="Unassembled WGS sequence"/>
</dbReference>
<dbReference type="Gene3D" id="3.40.50.720">
    <property type="entry name" value="NAD(P)-binding Rossmann-like Domain"/>
    <property type="match status" value="1"/>
</dbReference>
<dbReference type="InterPro" id="IPR020631">
    <property type="entry name" value="THF_DH/CycHdrlase_NAD-bd_dom"/>
</dbReference>
<evidence type="ECO:0000256" key="3">
    <source>
        <dbReference type="ARBA" id="ARBA00022755"/>
    </source>
</evidence>
<keyword evidence="5" id="KW-0521">NADP</keyword>
<evidence type="ECO:0000256" key="6">
    <source>
        <dbReference type="ARBA" id="ARBA00023002"/>
    </source>
</evidence>
<proteinExistence type="predicted"/>
<evidence type="ECO:0008006" key="13">
    <source>
        <dbReference type="Google" id="ProtNLM"/>
    </source>
</evidence>
<dbReference type="InterPro" id="IPR000672">
    <property type="entry name" value="THF_DH/CycHdrlase"/>
</dbReference>
<protein>
    <recommendedName>
        <fullName evidence="13">Methenyltetrahydrofolate cyclohydrolase</fullName>
    </recommendedName>
</protein>
<dbReference type="STRING" id="1802114.A2719_02405"/>
<evidence type="ECO:0000256" key="1">
    <source>
        <dbReference type="ARBA" id="ARBA00004777"/>
    </source>
</evidence>
<gene>
    <name evidence="11" type="ORF">A2719_02405</name>
</gene>
<dbReference type="PANTHER" id="PTHR48099">
    <property type="entry name" value="C-1-TETRAHYDROFOLATE SYNTHASE, CYTOPLASMIC-RELATED"/>
    <property type="match status" value="1"/>
</dbReference>
<keyword evidence="7" id="KW-0028">Amino-acid biosynthesis</keyword>
<dbReference type="GO" id="GO:0005829">
    <property type="term" value="C:cytosol"/>
    <property type="evidence" value="ECO:0007669"/>
    <property type="project" value="TreeGrafter"/>
</dbReference>
<dbReference type="AlphaFoldDB" id="A0A1G2G2P4"/>
<dbReference type="Gene3D" id="3.40.50.10860">
    <property type="entry name" value="Leucine Dehydrogenase, chain A, domain 1"/>
    <property type="match status" value="1"/>
</dbReference>
<dbReference type="SUPFAM" id="SSF51735">
    <property type="entry name" value="NAD(P)-binding Rossmann-fold domains"/>
    <property type="match status" value="1"/>
</dbReference>
<feature type="domain" description="Tetrahydrofolate dehydrogenase/cyclohydrolase NAD(P)-binding" evidence="10">
    <location>
        <begin position="170"/>
        <end position="290"/>
    </location>
</feature>
<comment type="pathway">
    <text evidence="1">One-carbon metabolism; tetrahydrofolate interconversion.</text>
</comment>
<evidence type="ECO:0000256" key="5">
    <source>
        <dbReference type="ARBA" id="ARBA00022857"/>
    </source>
</evidence>
<organism evidence="11 12">
    <name type="scientific">Candidatus Ryanbacteria bacterium RIFCSPHIGHO2_01_FULL_45_22</name>
    <dbReference type="NCBI Taxonomy" id="1802114"/>
    <lineage>
        <taxon>Bacteria</taxon>
        <taxon>Candidatus Ryaniibacteriota</taxon>
    </lineage>
</organism>
<keyword evidence="6" id="KW-0560">Oxidoreductase</keyword>
<dbReference type="PANTHER" id="PTHR48099:SF5">
    <property type="entry name" value="C-1-TETRAHYDROFOLATE SYNTHASE, CYTOPLASMIC"/>
    <property type="match status" value="1"/>
</dbReference>
<dbReference type="GO" id="GO:0006164">
    <property type="term" value="P:purine nucleotide biosynthetic process"/>
    <property type="evidence" value="ECO:0007669"/>
    <property type="project" value="UniProtKB-KW"/>
</dbReference>
<keyword evidence="3" id="KW-0658">Purine biosynthesis</keyword>
<keyword evidence="4" id="KW-0378">Hydrolase</keyword>
<dbReference type="PRINTS" id="PR00085">
    <property type="entry name" value="THFDHDRGNASE"/>
</dbReference>
<comment type="caution">
    <text evidence="11">The sequence shown here is derived from an EMBL/GenBank/DDBJ whole genome shotgun (WGS) entry which is preliminary data.</text>
</comment>
<dbReference type="InterPro" id="IPR036291">
    <property type="entry name" value="NAD(P)-bd_dom_sf"/>
</dbReference>
<evidence type="ECO:0000256" key="4">
    <source>
        <dbReference type="ARBA" id="ARBA00022801"/>
    </source>
</evidence>
<evidence type="ECO:0000313" key="12">
    <source>
        <dbReference type="Proteomes" id="UP000177480"/>
    </source>
</evidence>
<dbReference type="SUPFAM" id="SSF53223">
    <property type="entry name" value="Aminoacid dehydrogenase-like, N-terminal domain"/>
    <property type="match status" value="1"/>
</dbReference>
<reference evidence="11 12" key="1">
    <citation type="journal article" date="2016" name="Nat. Commun.">
        <title>Thousands of microbial genomes shed light on interconnected biogeochemical processes in an aquifer system.</title>
        <authorList>
            <person name="Anantharaman K."/>
            <person name="Brown C.T."/>
            <person name="Hug L.A."/>
            <person name="Sharon I."/>
            <person name="Castelle C.J."/>
            <person name="Probst A.J."/>
            <person name="Thomas B.C."/>
            <person name="Singh A."/>
            <person name="Wilkins M.J."/>
            <person name="Karaoz U."/>
            <person name="Brodie E.L."/>
            <person name="Williams K.H."/>
            <person name="Hubbard S.S."/>
            <person name="Banfield J.F."/>
        </authorList>
    </citation>
    <scope>NUCLEOTIDE SEQUENCE [LARGE SCALE GENOMIC DNA]</scope>
</reference>
<dbReference type="GO" id="GO:0004477">
    <property type="term" value="F:methenyltetrahydrofolate cyclohydrolase activity"/>
    <property type="evidence" value="ECO:0007669"/>
    <property type="project" value="TreeGrafter"/>
</dbReference>
<evidence type="ECO:0000256" key="7">
    <source>
        <dbReference type="ARBA" id="ARBA00023167"/>
    </source>
</evidence>
<evidence type="ECO:0000256" key="2">
    <source>
        <dbReference type="ARBA" id="ARBA00022563"/>
    </source>
</evidence>
<accession>A0A1G2G2P4</accession>
<evidence type="ECO:0000259" key="9">
    <source>
        <dbReference type="Pfam" id="PF00763"/>
    </source>
</evidence>
<keyword evidence="2" id="KW-0554">One-carbon metabolism</keyword>
<dbReference type="Pfam" id="PF02882">
    <property type="entry name" value="THF_DHG_CYH_C"/>
    <property type="match status" value="1"/>
</dbReference>
<dbReference type="InterPro" id="IPR020630">
    <property type="entry name" value="THF_DH/CycHdrlase_cat_dom"/>
</dbReference>
<name>A0A1G2G2P4_9BACT</name>
<keyword evidence="8" id="KW-0511">Multifunctional enzyme</keyword>
<dbReference type="GO" id="GO:0035999">
    <property type="term" value="P:tetrahydrofolate interconversion"/>
    <property type="evidence" value="ECO:0007669"/>
    <property type="project" value="TreeGrafter"/>
</dbReference>
<keyword evidence="7" id="KW-0486">Methionine biosynthesis</keyword>
<sequence>MIVDCRKISDDVRVLIQAAVFRSRKKIRLAIIKASHYDAAKDAETEAFLKQKRICGKAVGIDVREYDVSEFLTSQHVLEKRVSAIARIKENDAVIVQLPLPPIMRPNGEQVSVHTQAVLNSIPPKKDADVLHAESFGRYEAGSETALVPPVIGALEEILRREAPDVLDHLDTKVVVAVGQGLVIGKQVNRWASRNGARELHALREGSDVSHYTKRADIIVSGVGKSGLITADMVKEDVVIFDFGFSKTNGIICGDVDTAVADKARLLTPVPGGMGPLSVTMLFRNVARIAGVK</sequence>
<dbReference type="EMBL" id="MHNK01000007">
    <property type="protein sequence ID" value="OGZ44190.1"/>
    <property type="molecule type" value="Genomic_DNA"/>
</dbReference>
<dbReference type="GO" id="GO:0009086">
    <property type="term" value="P:methionine biosynthetic process"/>
    <property type="evidence" value="ECO:0007669"/>
    <property type="project" value="UniProtKB-KW"/>
</dbReference>
<evidence type="ECO:0000313" key="11">
    <source>
        <dbReference type="EMBL" id="OGZ44190.1"/>
    </source>
</evidence>
<evidence type="ECO:0000259" key="10">
    <source>
        <dbReference type="Pfam" id="PF02882"/>
    </source>
</evidence>
<dbReference type="Pfam" id="PF00763">
    <property type="entry name" value="THF_DHG_CYH"/>
    <property type="match status" value="1"/>
</dbReference>
<dbReference type="GO" id="GO:0004488">
    <property type="term" value="F:methylenetetrahydrofolate dehydrogenase (NADP+) activity"/>
    <property type="evidence" value="ECO:0007669"/>
    <property type="project" value="InterPro"/>
</dbReference>
<feature type="domain" description="Tetrahydrofolate dehydrogenase/cyclohydrolase catalytic" evidence="9">
    <location>
        <begin position="4"/>
        <end position="129"/>
    </location>
</feature>